<accession>A0A3N4NUZ6</accession>
<evidence type="ECO:0000313" key="12">
    <source>
        <dbReference type="EMBL" id="RPD98497.1"/>
    </source>
</evidence>
<evidence type="ECO:0000259" key="11">
    <source>
        <dbReference type="SMART" id="SM01038"/>
    </source>
</evidence>
<dbReference type="Proteomes" id="UP000270856">
    <property type="component" value="Unassembled WGS sequence"/>
</dbReference>
<dbReference type="PANTHER" id="PTHR46323:SF2">
    <property type="entry name" value="BETA-GALACTOSIDASE"/>
    <property type="match status" value="1"/>
</dbReference>
<dbReference type="PRINTS" id="PR00132">
    <property type="entry name" value="GLHYDRLASE2"/>
</dbReference>
<protein>
    <recommendedName>
        <fullName evidence="5">beta-galactosidase</fullName>
        <ecNumber evidence="5">3.2.1.23</ecNumber>
    </recommendedName>
    <alternativeName>
        <fullName evidence="9">Lactase</fullName>
    </alternativeName>
</protein>
<keyword evidence="8" id="KW-0326">Glycosidase</keyword>
<dbReference type="GO" id="GO:0009341">
    <property type="term" value="C:beta-galactosidase complex"/>
    <property type="evidence" value="ECO:0007669"/>
    <property type="project" value="InterPro"/>
</dbReference>
<feature type="signal peptide" evidence="10">
    <location>
        <begin position="1"/>
        <end position="18"/>
    </location>
</feature>
<reference evidence="12 13" key="1">
    <citation type="submission" date="2018-11" db="EMBL/GenBank/DDBJ databases">
        <title>Aureibaculum marinum gen. nov., sp. nov., a member of the family Flavobacteriaceae isolated from the Bohai Sea.</title>
        <authorList>
            <person name="Ji X."/>
        </authorList>
    </citation>
    <scope>NUCLEOTIDE SEQUENCE [LARGE SCALE GENOMIC DNA]</scope>
    <source>
        <strain evidence="12 13">BH-SD17</strain>
    </source>
</reference>
<dbReference type="EC" id="3.2.1.23" evidence="5"/>
<dbReference type="InterPro" id="IPR006101">
    <property type="entry name" value="Glyco_hydro_2"/>
</dbReference>
<feature type="domain" description="Beta galactosidase small chain/" evidence="11">
    <location>
        <begin position="787"/>
        <end position="1079"/>
    </location>
</feature>
<comment type="catalytic activity">
    <reaction evidence="1">
        <text>Hydrolysis of terminal non-reducing beta-D-galactose residues in beta-D-galactosides.</text>
        <dbReference type="EC" id="3.2.1.23"/>
    </reaction>
</comment>
<dbReference type="Pfam" id="PF16353">
    <property type="entry name" value="LacZ_4"/>
    <property type="match status" value="1"/>
</dbReference>
<dbReference type="Gene3D" id="2.60.40.10">
    <property type="entry name" value="Immunoglobulins"/>
    <property type="match status" value="2"/>
</dbReference>
<dbReference type="PANTHER" id="PTHR46323">
    <property type="entry name" value="BETA-GALACTOSIDASE"/>
    <property type="match status" value="1"/>
</dbReference>
<keyword evidence="7" id="KW-0106">Calcium</keyword>
<evidence type="ECO:0000256" key="1">
    <source>
        <dbReference type="ARBA" id="ARBA00001412"/>
    </source>
</evidence>
<keyword evidence="10" id="KW-0732">Signal</keyword>
<name>A0A3N4NUZ6_9FLAO</name>
<evidence type="ECO:0000256" key="9">
    <source>
        <dbReference type="ARBA" id="ARBA00032230"/>
    </source>
</evidence>
<dbReference type="SUPFAM" id="SSF74650">
    <property type="entry name" value="Galactose mutarotase-like"/>
    <property type="match status" value="1"/>
</dbReference>
<evidence type="ECO:0000256" key="10">
    <source>
        <dbReference type="SAM" id="SignalP"/>
    </source>
</evidence>
<dbReference type="Gene3D" id="2.70.98.10">
    <property type="match status" value="1"/>
</dbReference>
<dbReference type="SMART" id="SM01038">
    <property type="entry name" value="Bgal_small_N"/>
    <property type="match status" value="1"/>
</dbReference>
<gene>
    <name evidence="12" type="ORF">EGM88_04660</name>
</gene>
<comment type="subunit">
    <text evidence="4">Monomer.</text>
</comment>
<dbReference type="OrthoDB" id="9801077at2"/>
<dbReference type="InterPro" id="IPR006104">
    <property type="entry name" value="Glyco_hydro_2_N"/>
</dbReference>
<dbReference type="Gene3D" id="2.60.120.260">
    <property type="entry name" value="Galactose-binding domain-like"/>
    <property type="match status" value="1"/>
</dbReference>
<keyword evidence="13" id="KW-1185">Reference proteome</keyword>
<dbReference type="FunFam" id="2.60.40.10:FF:000680">
    <property type="entry name" value="Beta-galactosidase"/>
    <property type="match status" value="1"/>
</dbReference>
<dbReference type="GO" id="GO:0030246">
    <property type="term" value="F:carbohydrate binding"/>
    <property type="evidence" value="ECO:0007669"/>
    <property type="project" value="InterPro"/>
</dbReference>
<evidence type="ECO:0000256" key="7">
    <source>
        <dbReference type="ARBA" id="ARBA00022837"/>
    </source>
</evidence>
<dbReference type="Gene3D" id="3.20.20.80">
    <property type="entry name" value="Glycosidases"/>
    <property type="match status" value="1"/>
</dbReference>
<dbReference type="PROSITE" id="PS00608">
    <property type="entry name" value="GLYCOSYL_HYDROL_F2_2"/>
    <property type="match status" value="1"/>
</dbReference>
<evidence type="ECO:0000256" key="8">
    <source>
        <dbReference type="ARBA" id="ARBA00023295"/>
    </source>
</evidence>
<dbReference type="InterPro" id="IPR006103">
    <property type="entry name" value="Glyco_hydro_2_cat"/>
</dbReference>
<organism evidence="12 13">
    <name type="scientific">Aureibaculum marinum</name>
    <dbReference type="NCBI Taxonomy" id="2487930"/>
    <lineage>
        <taxon>Bacteria</taxon>
        <taxon>Pseudomonadati</taxon>
        <taxon>Bacteroidota</taxon>
        <taxon>Flavobacteriia</taxon>
        <taxon>Flavobacteriales</taxon>
        <taxon>Flavobacteriaceae</taxon>
        <taxon>Aureibaculum</taxon>
    </lineage>
</organism>
<sequence length="1100" mass="127235">MKKTFALPLFLLTIIINAQTLKKDISYYIENPAIISENKEDTHATFHSYQSVNAALDNNLNNSKNYQLLNGLWKFKWVKTPSERPLNFMNPEIDVTAWDNIKVPANWEVEGYGIPIYVNHQYEFSDFKAPISGEMEFIDGIYPKHPGKVPSDYNPVGSYRKDFELKHNWSNKEVFLHIGAMKSGGFLWVNGNYVGYSQGSKLPAEFNITKHLKPGKNSIALQIYRFTDGSYLECQDFWRISGIERDVYLYAQPKTRIKDFEVQSLLDASYRNGKFNLKVDFVNHNKKKQKIKVNYKILDSNKKEIADNTKEFEIKDSNSIEFSALINNVKTWSAEHPNLYTLIITTSDKKGNTIESIPTKIGFRTVEIKQGLLLLNGQRITLKGVNTQEANPETGHVVSEKQIIKDITLWKKNNINAVRLSHYPQQEKFYELCDKYGIYVVDETNIESHGMYYGKYSLAKKPEWKNAHIDRMTRMVKRDKNHASVIIWSMGNEAGNGINFFDGYKAIKKLDASKRPVQYERAYKDEDGNLFDMEWNTDIIVPQYPSPNTFENIGSNLTDRPFIPSEYAHAMGNSTGNFQDYWNIIEKYPNLQGGFIWDWVDQSIWKTSEKGEKYYAYGGDFGENMPTDNSFLNNGIVFPDRTPQPALFEVKKAHEFINFKNMGYTRKNEVRVLIENLYDFTNLSQFNFEAKIKADGETITTIPIKNIEVQPHTSKIVRVSLDSIKTKPNTEYFIEFSAKTKNKWTILPENFEVAHEQIQLHNKTEWKPKTQKYSEKITIKEDNNHLTLSNNNFKIVIDKTQGKIISYSYKNLQYIKEGNGPTPNFWRAPTDNDLGNGMERNNIAWKKASLENKVLDFKIDKKTNPKTPIITIIFNLPSVASQLKTTYTVFPTGVIGIANVLNASKEKSDIPRIGMRMQIQKQFNQMTFFGNGPFENYQDRKAAAFTDLYKSSVSNQYVPYIRPQENGYKTEVRWAAFTNNQANGIMIISSKKNHQNLGLSALHMPNEDFDITDGLDYSKDNINANYSKHTTNIKEKDLVQLNIDMQQRGLGGDDSWYSKPQKKYQIDPSKEHRYQFYLVPFTNGNDKTFIKMFKEYYTLK</sequence>
<dbReference type="InterPro" id="IPR050347">
    <property type="entry name" value="Bact_Beta-galactosidase"/>
</dbReference>
<dbReference type="InterPro" id="IPR008979">
    <property type="entry name" value="Galactose-bd-like_sf"/>
</dbReference>
<dbReference type="AlphaFoldDB" id="A0A3N4NUZ6"/>
<evidence type="ECO:0000256" key="4">
    <source>
        <dbReference type="ARBA" id="ARBA00011245"/>
    </source>
</evidence>
<evidence type="ECO:0000313" key="13">
    <source>
        <dbReference type="Proteomes" id="UP000270856"/>
    </source>
</evidence>
<dbReference type="Pfam" id="PF00703">
    <property type="entry name" value="Glyco_hydro_2"/>
    <property type="match status" value="1"/>
</dbReference>
<dbReference type="FunFam" id="3.20.20.80:FF:000121">
    <property type="entry name" value="Beta-galactosidase"/>
    <property type="match status" value="1"/>
</dbReference>
<dbReference type="InterPro" id="IPR023232">
    <property type="entry name" value="Glyco_hydro_2_AS"/>
</dbReference>
<dbReference type="EMBL" id="RPFJ01000006">
    <property type="protein sequence ID" value="RPD98497.1"/>
    <property type="molecule type" value="Genomic_DNA"/>
</dbReference>
<dbReference type="SUPFAM" id="SSF51445">
    <property type="entry name" value="(Trans)glycosidases"/>
    <property type="match status" value="1"/>
</dbReference>
<dbReference type="InterPro" id="IPR011013">
    <property type="entry name" value="Gal_mutarotase_sf_dom"/>
</dbReference>
<comment type="caution">
    <text evidence="12">The sequence shown here is derived from an EMBL/GenBank/DDBJ whole genome shotgun (WGS) entry which is preliminary data.</text>
</comment>
<dbReference type="SUPFAM" id="SSF49785">
    <property type="entry name" value="Galactose-binding domain-like"/>
    <property type="match status" value="1"/>
</dbReference>
<dbReference type="Pfam" id="PF02929">
    <property type="entry name" value="Bgal_small_N"/>
    <property type="match status" value="1"/>
</dbReference>
<dbReference type="InterPro" id="IPR004199">
    <property type="entry name" value="B-gal_small/dom_5"/>
</dbReference>
<dbReference type="InterPro" id="IPR014718">
    <property type="entry name" value="GH-type_carb-bd"/>
</dbReference>
<dbReference type="GO" id="GO:0005990">
    <property type="term" value="P:lactose catabolic process"/>
    <property type="evidence" value="ECO:0007669"/>
    <property type="project" value="TreeGrafter"/>
</dbReference>
<comment type="similarity">
    <text evidence="3">Belongs to the glycosyl hydrolase 2 family.</text>
</comment>
<proteinExistence type="inferred from homology"/>
<dbReference type="InterPro" id="IPR017853">
    <property type="entry name" value="GH"/>
</dbReference>
<evidence type="ECO:0000256" key="5">
    <source>
        <dbReference type="ARBA" id="ARBA00012756"/>
    </source>
</evidence>
<feature type="chain" id="PRO_5018237272" description="beta-galactosidase" evidence="10">
    <location>
        <begin position="19"/>
        <end position="1100"/>
    </location>
</feature>
<dbReference type="SUPFAM" id="SSF49303">
    <property type="entry name" value="beta-Galactosidase/glucuronidase domain"/>
    <property type="match status" value="2"/>
</dbReference>
<dbReference type="Pfam" id="PF02836">
    <property type="entry name" value="Glyco_hydro_2_C"/>
    <property type="match status" value="1"/>
</dbReference>
<evidence type="ECO:0000256" key="6">
    <source>
        <dbReference type="ARBA" id="ARBA00022801"/>
    </source>
</evidence>
<evidence type="ECO:0000256" key="3">
    <source>
        <dbReference type="ARBA" id="ARBA00007401"/>
    </source>
</evidence>
<dbReference type="RefSeq" id="WP_123896813.1">
    <property type="nucleotide sequence ID" value="NZ_RPFJ01000006.1"/>
</dbReference>
<comment type="cofactor">
    <cofactor evidence="2">
        <name>Ca(2+)</name>
        <dbReference type="ChEBI" id="CHEBI:29108"/>
    </cofactor>
</comment>
<keyword evidence="6" id="KW-0378">Hydrolase</keyword>
<dbReference type="GO" id="GO:0004565">
    <property type="term" value="F:beta-galactosidase activity"/>
    <property type="evidence" value="ECO:0007669"/>
    <property type="project" value="UniProtKB-EC"/>
</dbReference>
<dbReference type="Pfam" id="PF02837">
    <property type="entry name" value="Glyco_hydro_2_N"/>
    <property type="match status" value="1"/>
</dbReference>
<dbReference type="InterPro" id="IPR032312">
    <property type="entry name" value="LacZ_4"/>
</dbReference>
<evidence type="ECO:0000256" key="2">
    <source>
        <dbReference type="ARBA" id="ARBA00001913"/>
    </source>
</evidence>
<dbReference type="InterPro" id="IPR006102">
    <property type="entry name" value="Ig-like_GH2"/>
</dbReference>
<dbReference type="InterPro" id="IPR013783">
    <property type="entry name" value="Ig-like_fold"/>
</dbReference>
<dbReference type="InterPro" id="IPR036156">
    <property type="entry name" value="Beta-gal/glucu_dom_sf"/>
</dbReference>